<dbReference type="RefSeq" id="WP_176267625.1">
    <property type="nucleotide sequence ID" value="NZ_JABWGV010000003.1"/>
</dbReference>
<keyword evidence="1" id="KW-1133">Transmembrane helix</keyword>
<gene>
    <name evidence="2" type="ORF">HUV48_09930</name>
</gene>
<protein>
    <recommendedName>
        <fullName evidence="4">ABC-2 family transporter protein</fullName>
    </recommendedName>
</protein>
<dbReference type="AlphaFoldDB" id="A0A850H582"/>
<feature type="transmembrane region" description="Helical" evidence="1">
    <location>
        <begin position="30"/>
        <end position="49"/>
    </location>
</feature>
<keyword evidence="3" id="KW-1185">Reference proteome</keyword>
<evidence type="ECO:0000313" key="3">
    <source>
        <dbReference type="Proteomes" id="UP000561438"/>
    </source>
</evidence>
<feature type="transmembrane region" description="Helical" evidence="1">
    <location>
        <begin position="266"/>
        <end position="286"/>
    </location>
</feature>
<organism evidence="2 3">
    <name type="scientific">Qipengyuania atrilutea</name>
    <dbReference type="NCBI Taxonomy" id="2744473"/>
    <lineage>
        <taxon>Bacteria</taxon>
        <taxon>Pseudomonadati</taxon>
        <taxon>Pseudomonadota</taxon>
        <taxon>Alphaproteobacteria</taxon>
        <taxon>Sphingomonadales</taxon>
        <taxon>Erythrobacteraceae</taxon>
        <taxon>Qipengyuania</taxon>
    </lineage>
</organism>
<sequence>MSPVKDHPASLGRQLVEQIRIIGRSLRREALALIVILLVLTAIGLFEAIRGGVGLNADPELLLATLPLALLLPFAIWRAEPAFADAFVWFMPVSRQRVAATKVVAGAFWLLVLVLLVFAWIAALALGSGGSMGETEQRLVGDASTSFTQLELRRWSPPLWLWFVPVFSALIVYLLASAALLGLRHPLRILGVVLFGGAMLLAIVFAASPGGAVGQSLMRWQDLAANGSLGYNLAFTAGVSSLSDEWMRADGQTVSVWRDLPSLRSWATAMLSWFAAAVILLLAAIARHRERTG</sequence>
<keyword evidence="1" id="KW-0812">Transmembrane</keyword>
<accession>A0A850H582</accession>
<feature type="transmembrane region" description="Helical" evidence="1">
    <location>
        <begin position="159"/>
        <end position="182"/>
    </location>
</feature>
<evidence type="ECO:0000256" key="1">
    <source>
        <dbReference type="SAM" id="Phobius"/>
    </source>
</evidence>
<evidence type="ECO:0008006" key="4">
    <source>
        <dbReference type="Google" id="ProtNLM"/>
    </source>
</evidence>
<reference evidence="2 3" key="1">
    <citation type="submission" date="2020-06" db="EMBL/GenBank/DDBJ databases">
        <title>Altererythrobacter sp. HHU K3-1.</title>
        <authorList>
            <person name="Zhang D."/>
            <person name="Xue H."/>
        </authorList>
    </citation>
    <scope>NUCLEOTIDE SEQUENCE [LARGE SCALE GENOMIC DNA]</scope>
    <source>
        <strain evidence="2 3">HHU K3-1</strain>
    </source>
</reference>
<feature type="transmembrane region" description="Helical" evidence="1">
    <location>
        <begin position="100"/>
        <end position="123"/>
    </location>
</feature>
<dbReference type="Proteomes" id="UP000561438">
    <property type="component" value="Unassembled WGS sequence"/>
</dbReference>
<comment type="caution">
    <text evidence="2">The sequence shown here is derived from an EMBL/GenBank/DDBJ whole genome shotgun (WGS) entry which is preliminary data.</text>
</comment>
<proteinExistence type="predicted"/>
<evidence type="ECO:0000313" key="2">
    <source>
        <dbReference type="EMBL" id="NVD45332.1"/>
    </source>
</evidence>
<name>A0A850H582_9SPHN</name>
<dbReference type="EMBL" id="JABWGV010000003">
    <property type="protein sequence ID" value="NVD45332.1"/>
    <property type="molecule type" value="Genomic_DNA"/>
</dbReference>
<feature type="transmembrane region" description="Helical" evidence="1">
    <location>
        <begin position="189"/>
        <end position="208"/>
    </location>
</feature>
<feature type="transmembrane region" description="Helical" evidence="1">
    <location>
        <begin position="61"/>
        <end position="79"/>
    </location>
</feature>
<keyword evidence="1" id="KW-0472">Membrane</keyword>